<reference evidence="1 2" key="1">
    <citation type="submission" date="2023-02" db="EMBL/GenBank/DDBJ databases">
        <title>LHISI_Scaffold_Assembly.</title>
        <authorList>
            <person name="Stuart O.P."/>
            <person name="Cleave R."/>
            <person name="Magrath M.J.L."/>
            <person name="Mikheyev A.S."/>
        </authorList>
    </citation>
    <scope>NUCLEOTIDE SEQUENCE [LARGE SCALE GENOMIC DNA]</scope>
    <source>
        <strain evidence="1">Daus_M_001</strain>
        <tissue evidence="1">Leg muscle</tissue>
    </source>
</reference>
<protein>
    <submittedName>
        <fullName evidence="1">Uncharacterized protein</fullName>
    </submittedName>
</protein>
<name>A0ABQ9HR15_9NEOP</name>
<organism evidence="1 2">
    <name type="scientific">Dryococelus australis</name>
    <dbReference type="NCBI Taxonomy" id="614101"/>
    <lineage>
        <taxon>Eukaryota</taxon>
        <taxon>Metazoa</taxon>
        <taxon>Ecdysozoa</taxon>
        <taxon>Arthropoda</taxon>
        <taxon>Hexapoda</taxon>
        <taxon>Insecta</taxon>
        <taxon>Pterygota</taxon>
        <taxon>Neoptera</taxon>
        <taxon>Polyneoptera</taxon>
        <taxon>Phasmatodea</taxon>
        <taxon>Verophasmatodea</taxon>
        <taxon>Anareolatae</taxon>
        <taxon>Phasmatidae</taxon>
        <taxon>Eurycanthinae</taxon>
        <taxon>Dryococelus</taxon>
    </lineage>
</organism>
<comment type="caution">
    <text evidence="1">The sequence shown here is derived from an EMBL/GenBank/DDBJ whole genome shotgun (WGS) entry which is preliminary data.</text>
</comment>
<evidence type="ECO:0000313" key="1">
    <source>
        <dbReference type="EMBL" id="KAJ8886672.1"/>
    </source>
</evidence>
<dbReference type="EMBL" id="JARBHB010000004">
    <property type="protein sequence ID" value="KAJ8886672.1"/>
    <property type="molecule type" value="Genomic_DNA"/>
</dbReference>
<accession>A0ABQ9HR15</accession>
<sequence length="196" mass="21814">MHPVEVTDQVKSDIESCLKTLDGIITPVGKVTLLCRAKGTDVVPLFGLPGCLALNLVQQVNSMASEITRDNLVLNNIDVVSGLGCLPQEGKIVMKVGAEPVYWPPRRVYQAFQVPHKAELDRLEEKIVIQWISNLAIIEKHNCKLSKENSQDITFSSISKIHLQCWPGAYYKFQDNLHIEEKILSLGSKIVIPTAQ</sequence>
<evidence type="ECO:0000313" key="2">
    <source>
        <dbReference type="Proteomes" id="UP001159363"/>
    </source>
</evidence>
<keyword evidence="2" id="KW-1185">Reference proteome</keyword>
<dbReference type="Proteomes" id="UP001159363">
    <property type="component" value="Chromosome X"/>
</dbReference>
<gene>
    <name evidence="1" type="ORF">PR048_012884</name>
</gene>
<proteinExistence type="predicted"/>